<dbReference type="GO" id="GO:0005525">
    <property type="term" value="F:GTP binding"/>
    <property type="evidence" value="ECO:0007669"/>
    <property type="project" value="InterPro"/>
</dbReference>
<organism evidence="2 3">
    <name type="scientific">Cerasibacillus quisquiliarum</name>
    <dbReference type="NCBI Taxonomy" id="227865"/>
    <lineage>
        <taxon>Bacteria</taxon>
        <taxon>Bacillati</taxon>
        <taxon>Bacillota</taxon>
        <taxon>Bacilli</taxon>
        <taxon>Bacillales</taxon>
        <taxon>Bacillaceae</taxon>
        <taxon>Cerasibacillus</taxon>
    </lineage>
</organism>
<feature type="domain" description="CP-type G" evidence="1">
    <location>
        <begin position="63"/>
        <end position="226"/>
    </location>
</feature>
<proteinExistence type="predicted"/>
<dbReference type="InterPro" id="IPR019988">
    <property type="entry name" value="GTP-bd_ribosome_bgen_YqeH"/>
</dbReference>
<dbReference type="Gene3D" id="3.40.50.300">
    <property type="entry name" value="P-loop containing nucleotide triphosphate hydrolases"/>
    <property type="match status" value="1"/>
</dbReference>
<dbReference type="CDD" id="cd01855">
    <property type="entry name" value="YqeH"/>
    <property type="match status" value="1"/>
</dbReference>
<reference evidence="2 3" key="1">
    <citation type="submission" date="2019-07" db="EMBL/GenBank/DDBJ databases">
        <title>Whole genome shotgun sequence of Cerasibacillus quisquiliarum NBRC 102429.</title>
        <authorList>
            <person name="Hosoyama A."/>
            <person name="Uohara A."/>
            <person name="Ohji S."/>
            <person name="Ichikawa N."/>
        </authorList>
    </citation>
    <scope>NUCLEOTIDE SEQUENCE [LARGE SCALE GENOMIC DNA]</scope>
    <source>
        <strain evidence="2 3">NBRC 102429</strain>
    </source>
</reference>
<protein>
    <submittedName>
        <fullName evidence="2">Ribosome biogenesis GTPase YqeH</fullName>
    </submittedName>
</protein>
<dbReference type="InterPro" id="IPR027417">
    <property type="entry name" value="P-loop_NTPase"/>
</dbReference>
<keyword evidence="3" id="KW-1185">Reference proteome</keyword>
<dbReference type="PANTHER" id="PTHR46434">
    <property type="entry name" value="GENETIC INTERACTOR OF PROHIBITINS 3, MITOCHONDRIAL"/>
    <property type="match status" value="1"/>
</dbReference>
<dbReference type="NCBIfam" id="TIGR03597">
    <property type="entry name" value="GTPase_YqeH"/>
    <property type="match status" value="1"/>
</dbReference>
<sequence>MGKINEELVCLGCGTQIQSEDPDKAGYTPKSTLAKKDILCKRCFRLKHYNEIQDVDITDDDFLKMVSNIQNKKGLVVHLIDIFDVSGSLLTNLPRIVGDHPILLVGNKKDLLPKSTSERQLIHWLRRSAKEYGLKVIDVALISSIKGHGMKDLSLMIEKYRKGRDVFIVGTTNVGKSTFINRLIKESTGENDVITTSYFPGTTLGFIEIPLDEKSYMIDTPGIVNRKQLSHYVSDNDLKMIHPIKEIKPRVYQLNAEQTLFFGGLARIDFIKGNRQSFVCYFSNRLPIHRTKLAKADELYKNHLGKMLSPPDEITLAMLPPLVKHSFRLGAGKSDIVFPGLGWITVAGERITVDVYAPKGIAVGIRDALI</sequence>
<evidence type="ECO:0000259" key="1">
    <source>
        <dbReference type="PROSITE" id="PS51721"/>
    </source>
</evidence>
<evidence type="ECO:0000313" key="3">
    <source>
        <dbReference type="Proteomes" id="UP000321491"/>
    </source>
</evidence>
<gene>
    <name evidence="2" type="ORF">CQU01_12710</name>
</gene>
<comment type="caution">
    <text evidence="2">The sequence shown here is derived from an EMBL/GenBank/DDBJ whole genome shotgun (WGS) entry which is preliminary data.</text>
</comment>
<dbReference type="RefSeq" id="WP_146936857.1">
    <property type="nucleotide sequence ID" value="NZ_BJXW01000012.1"/>
</dbReference>
<dbReference type="SUPFAM" id="SSF52540">
    <property type="entry name" value="P-loop containing nucleoside triphosphate hydrolases"/>
    <property type="match status" value="1"/>
</dbReference>
<dbReference type="OrthoDB" id="9773841at2"/>
<dbReference type="Pfam" id="PF21516">
    <property type="entry name" value="YqeH-like_C"/>
    <property type="match status" value="1"/>
</dbReference>
<dbReference type="Pfam" id="PF01926">
    <property type="entry name" value="MMR_HSR1"/>
    <property type="match status" value="1"/>
</dbReference>
<dbReference type="PANTHER" id="PTHR46434:SF1">
    <property type="entry name" value="GENETIC INTERACTOR OF PROHIBITINS 3, MITOCHONDRIAL"/>
    <property type="match status" value="1"/>
</dbReference>
<dbReference type="AlphaFoldDB" id="A0A511V007"/>
<name>A0A511V007_9BACI</name>
<dbReference type="InterPro" id="IPR030378">
    <property type="entry name" value="G_CP_dom"/>
</dbReference>
<evidence type="ECO:0000313" key="2">
    <source>
        <dbReference type="EMBL" id="GEN31033.1"/>
    </source>
</evidence>
<dbReference type="Proteomes" id="UP000321491">
    <property type="component" value="Unassembled WGS sequence"/>
</dbReference>
<accession>A0A511V007</accession>
<dbReference type="InterPro" id="IPR006073">
    <property type="entry name" value="GTP-bd"/>
</dbReference>
<dbReference type="InterPro" id="IPR048422">
    <property type="entry name" value="NOA1/YqeH-like_C"/>
</dbReference>
<dbReference type="InterPro" id="IPR050896">
    <property type="entry name" value="Mito_lipid_metab_GTPase"/>
</dbReference>
<dbReference type="PROSITE" id="PS51721">
    <property type="entry name" value="G_CP"/>
    <property type="match status" value="1"/>
</dbReference>
<dbReference type="EMBL" id="BJXW01000012">
    <property type="protein sequence ID" value="GEN31033.1"/>
    <property type="molecule type" value="Genomic_DNA"/>
</dbReference>